<proteinExistence type="predicted"/>
<feature type="compositionally biased region" description="Basic residues" evidence="2">
    <location>
        <begin position="426"/>
        <end position="452"/>
    </location>
</feature>
<feature type="compositionally biased region" description="Basic and acidic residues" evidence="2">
    <location>
        <begin position="155"/>
        <end position="164"/>
    </location>
</feature>
<feature type="compositionally biased region" description="Basic and acidic residues" evidence="2">
    <location>
        <begin position="713"/>
        <end position="727"/>
    </location>
</feature>
<dbReference type="EMBL" id="MN740286">
    <property type="protein sequence ID" value="QHT98000.1"/>
    <property type="molecule type" value="Genomic_DNA"/>
</dbReference>
<evidence type="ECO:0000256" key="1">
    <source>
        <dbReference type="SAM" id="Coils"/>
    </source>
</evidence>
<accession>A0A6C0IZK2</accession>
<sequence length="1516" mass="173334">MALPLSGYIFKVPTAEKPLFSGESLLKLSKLTRNKDTNKIVVSALTPNGRKVSGSFHDDSLMTMFMKNPKTAPQQFEKAQTRDIARRTIRVPGTHSKNIGRIIIMPEGTTTANVKARKTRMIAEVKAAKTAAKTAAKIEKTRRAEAVKLKKIQDKKKRENELRQQKKNAIARLPPPPPKKLNESLIISQLVQRAVETLRSKLTKSNYPEEYVLDLSELKDDFPEDMFNYFNNPKFKNFNSLLSSLYIKKPVGNKFKFQNPQGIGLVDLEVISSLNIDKDDIQIESAKSDDNNIIDQKLAFELVDVSNFNFSNYEGAEFSFTKAKEREIIDAMKDKYLSKLRSRMSKQLLEKEVFYVKKSQDVYNVLSDAFYVKKRLNVLSKKELDVLKKTLKIKSENTNEVKKKILEIAPDRVRAAEKKRAATTVTKKRTQRPRKAQLKPIGGRKQKTRAPRLARTTKEFAARGVLLNNNNNNNNNITTSLRLNSADVSKISLGNLTDSMSVPVPNVSSAEVPNLWTKKLGGTILKYSMLIAMKQTLEDKIKDTTELMQFIEPYKCVNEFIWKQHAAMLNDKSPVENYETTLGCMSEIYSMKHMFKEQKAIIRFASGLTRTKDLYTGDEPESFLSQIMYLSGPQLRTVGKLSNEWTNKYGVEKIDKRRNFETEKGVQGLINKDGKTGPAYEKTTFNIYEDIMGYKKGEIKFKGGRTLKPPPKKIRDGSRLEDNPEGHASHMLTSAYKRGYCMTASEYTENDCMESDDIIANARLGKDFWERRLRNFGLIDDLKEKEMDDLNDIKIQNCPMADCEKHCKRNGMRYCGGINSLVKRMLNYEIPKAEKGSNRGGINVNFDKVIVDLASEAARIKKLLADRKKAQPKAKTVKELEKNVQNLSREVNTMQNQLNKRKREHPFMIPPQAHALKVAQKELRQAELTLTKANKKKELGKDIFEEGMQKRIQNMIDNPAQAFGLLTTIEKEKVLESSNFDNKLTISNGDKSKATTTTTLALIQKGAGEIVPVEYKGKLDNAVVVSMPGGGLQVISQNVLKKTIENNPLSILPLEAGDIISDVGGLRAVTKGPKEAILEDVFNIRNKNYIDRISSSFKEIVKDLNSSHTVVHDRIERRKNRRSEEFTRKLKFSALKFLNESINKEDEFLLKYMYQDLVFKMESTRQFIKKKINHRKLQLEKEDDPTRVEQLMPSKPCDYFTILYNHFIGFNVSHGRRTNEYCNSENIKKLYTIFKTSKNIQYNLQNMFSSDRKLREVYQYAADDYFHKGMINVSSCASKFLLLGRSRHVAINPSILDKIRQRKIQKEINKYTPLISSVRSEVNDIKKKINHRKLQLEKEDDPTRVEQLTKILADAQDDLDVQTRSLLLLKKKHNRWVKLKRGVSKGKVTHIYLDRDNKWKRNDATDGKLKRLPNVTNTTAKEPLSVTSRKGNTMFFKQATLLANYIGYLVAPENVPKEKKPKKGKVRKPTQSERIRHMKALGMSLTASPGLVAYEKARKDKRKAQREATKAARSAP</sequence>
<evidence type="ECO:0000313" key="3">
    <source>
        <dbReference type="EMBL" id="QHT98000.1"/>
    </source>
</evidence>
<feature type="coiled-coil region" evidence="1">
    <location>
        <begin position="877"/>
        <end position="936"/>
    </location>
</feature>
<feature type="region of interest" description="Disordered" evidence="2">
    <location>
        <begin position="1495"/>
        <end position="1516"/>
    </location>
</feature>
<feature type="compositionally biased region" description="Basic residues" evidence="2">
    <location>
        <begin position="1459"/>
        <end position="1468"/>
    </location>
</feature>
<reference evidence="3" key="1">
    <citation type="journal article" date="2020" name="Nature">
        <title>Giant virus diversity and host interactions through global metagenomics.</title>
        <authorList>
            <person name="Schulz F."/>
            <person name="Roux S."/>
            <person name="Paez-Espino D."/>
            <person name="Jungbluth S."/>
            <person name="Walsh D.A."/>
            <person name="Denef V.J."/>
            <person name="McMahon K.D."/>
            <person name="Konstantinidis K.T."/>
            <person name="Eloe-Fadrosh E.A."/>
            <person name="Kyrpides N.C."/>
            <person name="Woyke T."/>
        </authorList>
    </citation>
    <scope>NUCLEOTIDE SEQUENCE</scope>
    <source>
        <strain evidence="3">GVMAG-M-3300025626-8</strain>
    </source>
</reference>
<feature type="region of interest" description="Disordered" evidence="2">
    <location>
        <begin position="705"/>
        <end position="727"/>
    </location>
</feature>
<feature type="region of interest" description="Disordered" evidence="2">
    <location>
        <begin position="155"/>
        <end position="178"/>
    </location>
</feature>
<evidence type="ECO:0000256" key="2">
    <source>
        <dbReference type="SAM" id="MobiDB-lite"/>
    </source>
</evidence>
<feature type="region of interest" description="Disordered" evidence="2">
    <location>
        <begin position="422"/>
        <end position="452"/>
    </location>
</feature>
<feature type="region of interest" description="Disordered" evidence="2">
    <location>
        <begin position="1456"/>
        <end position="1482"/>
    </location>
</feature>
<name>A0A6C0IZK2_9ZZZZ</name>
<protein>
    <submittedName>
        <fullName evidence="3">Uncharacterized protein</fullName>
    </submittedName>
</protein>
<keyword evidence="1" id="KW-0175">Coiled coil</keyword>
<organism evidence="3">
    <name type="scientific">viral metagenome</name>
    <dbReference type="NCBI Taxonomy" id="1070528"/>
    <lineage>
        <taxon>unclassified sequences</taxon>
        <taxon>metagenomes</taxon>
        <taxon>organismal metagenomes</taxon>
    </lineage>
</organism>